<dbReference type="EMBL" id="JBHTLD010000017">
    <property type="protein sequence ID" value="MFD1185288.1"/>
    <property type="molecule type" value="Genomic_DNA"/>
</dbReference>
<evidence type="ECO:0000259" key="2">
    <source>
        <dbReference type="Pfam" id="PF17761"/>
    </source>
</evidence>
<accession>A0ABW3SL17</accession>
<dbReference type="PANTHER" id="PTHR30547">
    <property type="entry name" value="UNCHARACTERIZED PROTEIN YHCG-RELATED"/>
    <property type="match status" value="1"/>
</dbReference>
<organism evidence="3 4">
    <name type="scientific">Pontibacter rugosus</name>
    <dbReference type="NCBI Taxonomy" id="1745966"/>
    <lineage>
        <taxon>Bacteria</taxon>
        <taxon>Pseudomonadati</taxon>
        <taxon>Bacteroidota</taxon>
        <taxon>Cytophagia</taxon>
        <taxon>Cytophagales</taxon>
        <taxon>Hymenobacteraceae</taxon>
        <taxon>Pontibacter</taxon>
    </lineage>
</organism>
<evidence type="ECO:0000259" key="1">
    <source>
        <dbReference type="Pfam" id="PF06250"/>
    </source>
</evidence>
<evidence type="ECO:0000313" key="4">
    <source>
        <dbReference type="Proteomes" id="UP001597094"/>
    </source>
</evidence>
<feature type="domain" description="YhcG PDDEXK nuclease" evidence="1">
    <location>
        <begin position="189"/>
        <end position="342"/>
    </location>
</feature>
<gene>
    <name evidence="3" type="ORF">ACFQ2O_03645</name>
</gene>
<comment type="caution">
    <text evidence="3">The sequence shown here is derived from an EMBL/GenBank/DDBJ whole genome shotgun (WGS) entry which is preliminary data.</text>
</comment>
<dbReference type="InterPro" id="IPR053148">
    <property type="entry name" value="PD-DEXK-like_domain"/>
</dbReference>
<dbReference type="PANTHER" id="PTHR30547:SF0">
    <property type="entry name" value="BLR8175 PROTEIN"/>
    <property type="match status" value="1"/>
</dbReference>
<protein>
    <submittedName>
        <fullName evidence="3">YhcG family protein</fullName>
    </submittedName>
</protein>
<dbReference type="InterPro" id="IPR041527">
    <property type="entry name" value="YhcG_N"/>
</dbReference>
<dbReference type="Pfam" id="PF06250">
    <property type="entry name" value="YhcG_C"/>
    <property type="match status" value="1"/>
</dbReference>
<evidence type="ECO:0000313" key="3">
    <source>
        <dbReference type="EMBL" id="MFD1185288.1"/>
    </source>
</evidence>
<dbReference type="Pfam" id="PF17761">
    <property type="entry name" value="DUF1016_N"/>
    <property type="match status" value="1"/>
</dbReference>
<feature type="domain" description="YhcG N-terminal" evidence="2">
    <location>
        <begin position="14"/>
        <end position="167"/>
    </location>
</feature>
<dbReference type="Gene3D" id="3.40.1350.10">
    <property type="match status" value="1"/>
</dbReference>
<dbReference type="InterPro" id="IPR011856">
    <property type="entry name" value="tRNA_endonuc-like_dom_sf"/>
</dbReference>
<dbReference type="Proteomes" id="UP001597094">
    <property type="component" value="Unassembled WGS sequence"/>
</dbReference>
<reference evidence="4" key="1">
    <citation type="journal article" date="2019" name="Int. J. Syst. Evol. Microbiol.">
        <title>The Global Catalogue of Microorganisms (GCM) 10K type strain sequencing project: providing services to taxonomists for standard genome sequencing and annotation.</title>
        <authorList>
            <consortium name="The Broad Institute Genomics Platform"/>
            <consortium name="The Broad Institute Genome Sequencing Center for Infectious Disease"/>
            <person name="Wu L."/>
            <person name="Ma J."/>
        </authorList>
    </citation>
    <scope>NUCLEOTIDE SEQUENCE [LARGE SCALE GENOMIC DNA]</scope>
    <source>
        <strain evidence="4">JCM 31319</strain>
    </source>
</reference>
<dbReference type="InterPro" id="IPR009362">
    <property type="entry name" value="YhcG_C"/>
</dbReference>
<dbReference type="RefSeq" id="WP_377523044.1">
    <property type="nucleotide sequence ID" value="NZ_JBHTLD010000017.1"/>
</dbReference>
<sequence length="529" mass="61104">MNSITTYWNLVETLKAEINASRLHAVITVNEQMLQLYWKIGHAILQRQRQEGWGAKVIDRLATDLRREFPDMKGISARNLKYMRAFADAWPRFVQAPPAQTGLALPVPGGARFVQEPLAQITWYHHVTILDKVKGEAERLFYIKQTAESGWSRNMLVHQIESRLHERQGRLQHNFSQTMPVAQGDLARELFKDPYKFDFLQLSAEAQERDLEKALVDHISKFLLEMGRGFSYVGRQVHLEKGGQDYYVDLLLYHLKLHCYVVIELKIGDFKPEYAGKMNFYLSAVDEDFRSADDKPSIGLILCKSKNKVTVEYALRDVNKPMGVAEYEVLEAMPKELQGELPTIEALEQELEKEIQAHVRPLDQKLRKLRDLLSVVDREEVQRSKDKDAVVDLFDRVLPELAARITKCLDEVIPLFTGFWLAKRVNSLSKPNYTTEELEEAWQRENVNLVGLSLRLEGFKKAGTKAFNVSTDVIFVLENYKYGVGPTREKAWVEKLYHQEWTESELQELAEKCCEEVIEEINGCLERIS</sequence>
<keyword evidence="4" id="KW-1185">Reference proteome</keyword>
<proteinExistence type="predicted"/>
<name>A0ABW3SL17_9BACT</name>